<proteinExistence type="inferred from homology"/>
<dbReference type="InterPro" id="IPR003784">
    <property type="entry name" value="BioY"/>
</dbReference>
<dbReference type="GO" id="GO:0015225">
    <property type="term" value="F:biotin transmembrane transporter activity"/>
    <property type="evidence" value="ECO:0007669"/>
    <property type="project" value="UniProtKB-UniRule"/>
</dbReference>
<evidence type="ECO:0000256" key="3">
    <source>
        <dbReference type="SAM" id="Phobius"/>
    </source>
</evidence>
<accession>A0A2T1GKQ5</accession>
<keyword evidence="2" id="KW-0813">Transport</keyword>
<dbReference type="Gene3D" id="1.10.1760.20">
    <property type="match status" value="1"/>
</dbReference>
<dbReference type="AlphaFoldDB" id="A0A2T1GKQ5"/>
<sequence length="197" mass="21686">MTTVSRPYILMWTIVGLFLTIGANFLPAYVTSAPWQWISAGISAYPLGFKCQVGAVLLVSCLGGKTAGVLTQVTYLLLGLLWLKIFNDGGGIEYLQKPAFGYLLAFIPGAWVCGQLAFRRAPQLEYLGLSCLCGLVTIHAIGILYLIIFQLINWQELGGFQLLNLMATYSLYPLLSQIVLGCTATLIAFVLRRLMFY</sequence>
<dbReference type="Pfam" id="PF02632">
    <property type="entry name" value="BioY"/>
    <property type="match status" value="1"/>
</dbReference>
<comment type="subcellular location">
    <subcellularLocation>
        <location evidence="2">Cell membrane</location>
        <topology evidence="2">Multi-pass membrane protein</topology>
    </subcellularLocation>
</comment>
<comment type="caution">
    <text evidence="4">The sequence shown here is derived from an EMBL/GenBank/DDBJ whole genome shotgun (WGS) entry which is preliminary data.</text>
</comment>
<name>A0A2T1GKQ5_9CYAN</name>
<gene>
    <name evidence="4" type="ORF">C7B77_05140</name>
</gene>
<dbReference type="OrthoDB" id="9803495at2"/>
<evidence type="ECO:0000256" key="2">
    <source>
        <dbReference type="PIRNR" id="PIRNR016661"/>
    </source>
</evidence>
<feature type="transmembrane region" description="Helical" evidence="3">
    <location>
        <begin position="127"/>
        <end position="152"/>
    </location>
</feature>
<organism evidence="4 5">
    <name type="scientific">Chamaesiphon polymorphus CCALA 037</name>
    <dbReference type="NCBI Taxonomy" id="2107692"/>
    <lineage>
        <taxon>Bacteria</taxon>
        <taxon>Bacillati</taxon>
        <taxon>Cyanobacteriota</taxon>
        <taxon>Cyanophyceae</taxon>
        <taxon>Gomontiellales</taxon>
        <taxon>Chamaesiphonaceae</taxon>
        <taxon>Chamaesiphon</taxon>
    </lineage>
</organism>
<comment type="similarity">
    <text evidence="1 2">Belongs to the BioY family.</text>
</comment>
<evidence type="ECO:0000313" key="5">
    <source>
        <dbReference type="Proteomes" id="UP000238937"/>
    </source>
</evidence>
<evidence type="ECO:0000256" key="1">
    <source>
        <dbReference type="ARBA" id="ARBA00010692"/>
    </source>
</evidence>
<dbReference type="RefSeq" id="WP_106300965.1">
    <property type="nucleotide sequence ID" value="NZ_PVWO01000039.1"/>
</dbReference>
<feature type="transmembrane region" description="Helical" evidence="3">
    <location>
        <begin position="99"/>
        <end position="118"/>
    </location>
</feature>
<dbReference type="PANTHER" id="PTHR34295">
    <property type="entry name" value="BIOTIN TRANSPORTER BIOY"/>
    <property type="match status" value="1"/>
</dbReference>
<protein>
    <recommendedName>
        <fullName evidence="2">Biotin transporter</fullName>
    </recommendedName>
</protein>
<keyword evidence="5" id="KW-1185">Reference proteome</keyword>
<keyword evidence="3" id="KW-0812">Transmembrane</keyword>
<dbReference type="PIRSF" id="PIRSF016661">
    <property type="entry name" value="BioY"/>
    <property type="match status" value="1"/>
</dbReference>
<reference evidence="4 5" key="1">
    <citation type="submission" date="2018-03" db="EMBL/GenBank/DDBJ databases">
        <title>The ancient ancestry and fast evolution of plastids.</title>
        <authorList>
            <person name="Moore K.R."/>
            <person name="Magnabosco C."/>
            <person name="Momper L."/>
            <person name="Gold D.A."/>
            <person name="Bosak T."/>
            <person name="Fournier G.P."/>
        </authorList>
    </citation>
    <scope>NUCLEOTIDE SEQUENCE [LARGE SCALE GENOMIC DNA]</scope>
    <source>
        <strain evidence="4 5">CCALA 037</strain>
    </source>
</reference>
<feature type="transmembrane region" description="Helical" evidence="3">
    <location>
        <begin position="9"/>
        <end position="30"/>
    </location>
</feature>
<keyword evidence="3" id="KW-1133">Transmembrane helix</keyword>
<feature type="transmembrane region" description="Helical" evidence="3">
    <location>
        <begin position="172"/>
        <end position="191"/>
    </location>
</feature>
<dbReference type="Proteomes" id="UP000238937">
    <property type="component" value="Unassembled WGS sequence"/>
</dbReference>
<keyword evidence="2 3" id="KW-0472">Membrane</keyword>
<feature type="transmembrane region" description="Helical" evidence="3">
    <location>
        <begin position="42"/>
        <end position="62"/>
    </location>
</feature>
<dbReference type="PANTHER" id="PTHR34295:SF1">
    <property type="entry name" value="BIOTIN TRANSPORTER BIOY"/>
    <property type="match status" value="1"/>
</dbReference>
<dbReference type="GO" id="GO:0005886">
    <property type="term" value="C:plasma membrane"/>
    <property type="evidence" value="ECO:0007669"/>
    <property type="project" value="UniProtKB-SubCell"/>
</dbReference>
<dbReference type="EMBL" id="PVWO01000039">
    <property type="protein sequence ID" value="PSB58345.1"/>
    <property type="molecule type" value="Genomic_DNA"/>
</dbReference>
<evidence type="ECO:0000313" key="4">
    <source>
        <dbReference type="EMBL" id="PSB58345.1"/>
    </source>
</evidence>
<feature type="transmembrane region" description="Helical" evidence="3">
    <location>
        <begin position="69"/>
        <end position="87"/>
    </location>
</feature>
<keyword evidence="2" id="KW-1003">Cell membrane</keyword>